<evidence type="ECO:0000313" key="3">
    <source>
        <dbReference type="EMBL" id="NME66470.1"/>
    </source>
</evidence>
<name>A0A7X9NZD6_9BACT</name>
<dbReference type="EMBL" id="JABANE010000001">
    <property type="protein sequence ID" value="NME66470.1"/>
    <property type="molecule type" value="Genomic_DNA"/>
</dbReference>
<dbReference type="Gene3D" id="2.60.120.1130">
    <property type="match status" value="1"/>
</dbReference>
<comment type="caution">
    <text evidence="3">The sequence shown here is derived from an EMBL/GenBank/DDBJ whole genome shotgun (WGS) entry which is preliminary data.</text>
</comment>
<evidence type="ECO:0000256" key="1">
    <source>
        <dbReference type="SAM" id="SignalP"/>
    </source>
</evidence>
<dbReference type="Proteomes" id="UP000576082">
    <property type="component" value="Unassembled WGS sequence"/>
</dbReference>
<feature type="domain" description="DUF3857" evidence="2">
    <location>
        <begin position="71"/>
        <end position="243"/>
    </location>
</feature>
<dbReference type="RefSeq" id="WP_169654218.1">
    <property type="nucleotide sequence ID" value="NZ_JABANE010000001.1"/>
</dbReference>
<reference evidence="3 4" key="1">
    <citation type="submission" date="2020-04" db="EMBL/GenBank/DDBJ databases">
        <title>Flammeovirga sp. SR4, a novel species isolated from seawater.</title>
        <authorList>
            <person name="Wang X."/>
        </authorList>
    </citation>
    <scope>NUCLEOTIDE SEQUENCE [LARGE SCALE GENOMIC DNA]</scope>
    <source>
        <strain evidence="3 4">ATCC 23126</strain>
    </source>
</reference>
<dbReference type="AlphaFoldDB" id="A0A7X9NZD6"/>
<dbReference type="Pfam" id="PF12969">
    <property type="entry name" value="DUF3857"/>
    <property type="match status" value="1"/>
</dbReference>
<dbReference type="Gene3D" id="2.60.40.3140">
    <property type="match status" value="1"/>
</dbReference>
<gene>
    <name evidence="3" type="ORF">HHU12_00710</name>
</gene>
<feature type="signal peptide" evidence="1">
    <location>
        <begin position="1"/>
        <end position="20"/>
    </location>
</feature>
<keyword evidence="4" id="KW-1185">Reference proteome</keyword>
<accession>A0A7X9NZD6</accession>
<organism evidence="3 4">
    <name type="scientific">Flammeovirga aprica JL-4</name>
    <dbReference type="NCBI Taxonomy" id="694437"/>
    <lineage>
        <taxon>Bacteria</taxon>
        <taxon>Pseudomonadati</taxon>
        <taxon>Bacteroidota</taxon>
        <taxon>Cytophagia</taxon>
        <taxon>Cytophagales</taxon>
        <taxon>Flammeovirgaceae</taxon>
        <taxon>Flammeovirga</taxon>
    </lineage>
</organism>
<dbReference type="InterPro" id="IPR024618">
    <property type="entry name" value="DUF3857"/>
</dbReference>
<proteinExistence type="predicted"/>
<evidence type="ECO:0000259" key="2">
    <source>
        <dbReference type="Pfam" id="PF12969"/>
    </source>
</evidence>
<keyword evidence="1" id="KW-0732">Signal</keyword>
<protein>
    <submittedName>
        <fullName evidence="3">DUF3857 and transglutaminase domain-containing protein</fullName>
    </submittedName>
</protein>
<evidence type="ECO:0000313" key="4">
    <source>
        <dbReference type="Proteomes" id="UP000576082"/>
    </source>
</evidence>
<feature type="chain" id="PRO_5030921159" evidence="1">
    <location>
        <begin position="21"/>
        <end position="665"/>
    </location>
</feature>
<sequence length="665" mass="76207">MLTRLMAVCLLLMIGTIVSAQIPPKKMKMGKVEPELVALTTYEQDTSAVAFVVGDFGRLSFTGGRDFFRTSFSRHVRIKILKKEGLDYADVLLRYVDQGSSSESISSIKGYVYNMVNGEVVKEKLDNDNVFREDVTETRKSVKISLPNVKVGSVIEYSYTKLSDFIYAPDDWVAQRTIPTLVSDFRFEIPEYLTYDVKNSRYFTINELKQTVSSQVFRFTDMEETVNQRITVRQWRHENIPAFKEEPFMTSPHEYMARLEMELSTTQNGMKQYSTNWKSVLTNLQKSPYCGGQLKKTAFMKEELEAIKSKTDVPLERAMLVYNLIQNRMTWDENYGRYVREGGTRKAYQKRKGNVVEINLMLVAALKEVGVTAVPLMGNVRAGGKVVQSNPALTQLQYVIAYVMDGENTYFLDATSKTHPFNVLPARALNYQGVIMSDNDRVNGTFISIAPTVKKEIVESLQVTVEPDLSLTGQYKGIHRGYEAIIKRNQYKSSDDEDEYLTKIEDSRSGMLIDNFEITGIDNINEDVVEKYSFEYDKGLRKVGDAYVIYPLKLLSKVKNPFKQETRRYPVEYAYQRETKLMVQLTIPEGFSIKEIPKPTAISLIDRQSGSLRYLVSPSQRLLTVLVTFKLNRLVYTPDEYPYLKQFIEDAISFQDSPIVLVQNQ</sequence>